<sequence length="1501" mass="178464">MENNQQNQQSEKMKKRLQAIGEDDKFWNAKVLSDFPTVIAVEYVELRKLFQQKNTYGAMLKIKDIYELMLRYPLVLALSYLDSSADGNIAADDVYIKAMRDLFDGKNGLTLGSWVKFTRDHFLKNEQLPECLKNVLKTTVETLYKQTNKHDFVNWRNEKIGHGALKAEYDLEFCNEIIFYAEKINNGKFVDGLSEQYKNAKLYIDNTLMRGVEKLDKLENGGELKLELTESDYFKKDDEIRYIYIRDRHLFLFDHFLRKDAHKEQRIKCLDYLHADYHDEKSEYFERLRNQIADRNEKIRYTQVSMGDEIPQNRELSDLVNNFNKEMEKDYVEPEYINNWVKSWFVGDSVKSGCFALIMERGMGKSAFSAKLDQRYSDSVRLDKDCSLDNYVIRTYHCSRQNLFTADDFIIQINEMFREQKQAKDDSYLKDVYDYLLCSEDIEMGEKNKIAELLRYYQEEYAKRDKDKLLLIIDGLDEIKDFRIFDVFPTEEELSDGVYVLYTARTKEEIPALWDYIGPLLPKDENRIKCVHTSNEEHVNCIKKFLKKAAGVDLEPLAMQCQNFLVAKFYLVSSIDVSGTDNLRELFLRYIDALEKSYGKWEFDKKIVPYLILFAIFKDGISFKDVCVIEEVSNGDRLSFLGVLYDLEPILSKDTQAGSGAIYRLANIAYFDFLEEKYGENIKEKKDRLLEEFKEIVGFKEIEGLETISDAAASDDNCLKSIYELKIGYGEFWRKKGFEYEKFRCINDQLQNIAAEKSDALFWAKYLITLFRIYESNDFISYNVTRQEVFAYLETLEVGNDARQGVLAYLNSLEHEKKHLWTVYDLYALLIIGEKYRKIIPEEKKEQLFSLFMTAVVEFLSCSEKNNYYQIFCLLTENIEAFMFSGRVGGVCYLLGSEMTQEDEKKVQQIYFSYNKILSMADQKNDSFEWLFKWLEKRPIILIDRWMLRLIKNFAAYKMRFSDDGKYRKIVENIEQLQRERPIDFFSDIREYMKDIFYLFPKSDRDNRLKEYDREERIKDYIRHAEYHMKIDDPELSPMEIFLESPVNCSSLFWPFEGTYLKYLNPLGYIQARQYRKEREKFLEGFRTNKRFSEAVNDNTIILFFAVAIGLVLQYEQEGKLNKVKKIFDLSWQYMDIGYMNIEELGFEIEDYFDEKAVLVLYFYAAAVTWLAGYAYKMGDKDKAAEYAEEVLRFCHENKEYIKAAEKYNEDFWHELQIKYTQCWLIRFNGSGVRYNSYVFVDDVLKNLLHKEDISSLRYAVDLLFFKFILADLMQDYGETKAILHQIRVIADKIKHKEDSEGDLLIIKIIERFVNLVAYFRNCTQKKYLPFGAACRIFFEKGMHKTDFYHTIQSTDFYGSIKLNINRLMNNRKYLYFDENDYFCNEVTQIGEMIFAMMRFDNKIVSAYLDFVSDELLTPEIRKYVLEYSDRELINERDKKNNVLKIDNIGKGAMNFPVYFYLKKKITIHFWENIFHENEYGELDDILKQHQEYRNQLFDEE</sequence>
<keyword evidence="2" id="KW-1185">Reference proteome</keyword>
<evidence type="ECO:0000313" key="2">
    <source>
        <dbReference type="Proteomes" id="UP000184404"/>
    </source>
</evidence>
<proteinExistence type="predicted"/>
<evidence type="ECO:0000313" key="1">
    <source>
        <dbReference type="EMBL" id="SHF13106.1"/>
    </source>
</evidence>
<accession>A0A1M4Z670</accession>
<name>A0A1M4Z670_9FIRM</name>
<reference evidence="1 2" key="1">
    <citation type="submission" date="2016-11" db="EMBL/GenBank/DDBJ databases">
        <authorList>
            <person name="Jaros S."/>
            <person name="Januszkiewicz K."/>
            <person name="Wedrychowicz H."/>
        </authorList>
    </citation>
    <scope>NUCLEOTIDE SEQUENCE [LARGE SCALE GENOMIC DNA]</scope>
    <source>
        <strain evidence="1 2">DSM 10502</strain>
    </source>
</reference>
<organism evidence="1 2">
    <name type="scientific">Schwartzia succinivorans DSM 10502</name>
    <dbReference type="NCBI Taxonomy" id="1123243"/>
    <lineage>
        <taxon>Bacteria</taxon>
        <taxon>Bacillati</taxon>
        <taxon>Bacillota</taxon>
        <taxon>Negativicutes</taxon>
        <taxon>Selenomonadales</taxon>
        <taxon>Selenomonadaceae</taxon>
        <taxon>Schwartzia</taxon>
    </lineage>
</organism>
<dbReference type="OrthoDB" id="2986817at2"/>
<protein>
    <submittedName>
        <fullName evidence="1">Uncharacterized protein</fullName>
    </submittedName>
</protein>
<gene>
    <name evidence="1" type="ORF">SAMN02745190_01923</name>
</gene>
<dbReference type="EMBL" id="FQUG01000007">
    <property type="protein sequence ID" value="SHF13106.1"/>
    <property type="molecule type" value="Genomic_DNA"/>
</dbReference>
<dbReference type="RefSeq" id="WP_072936003.1">
    <property type="nucleotide sequence ID" value="NZ_FQUG01000007.1"/>
</dbReference>
<dbReference type="Proteomes" id="UP000184404">
    <property type="component" value="Unassembled WGS sequence"/>
</dbReference>